<dbReference type="InterPro" id="IPR001497">
    <property type="entry name" value="MethylDNA_cys_MeTrfase_AS"/>
</dbReference>
<evidence type="ECO:0000313" key="13">
    <source>
        <dbReference type="EMBL" id="SDL00369.1"/>
    </source>
</evidence>
<dbReference type="GO" id="GO:0008270">
    <property type="term" value="F:zinc ion binding"/>
    <property type="evidence" value="ECO:0007669"/>
    <property type="project" value="InterPro"/>
</dbReference>
<evidence type="ECO:0000256" key="2">
    <source>
        <dbReference type="ARBA" id="ARBA00008711"/>
    </source>
</evidence>
<feature type="binding site" evidence="11">
    <location>
        <position position="43"/>
    </location>
    <ligand>
        <name>Zn(2+)</name>
        <dbReference type="ChEBI" id="CHEBI:29105"/>
    </ligand>
</feature>
<dbReference type="GO" id="GO:0003908">
    <property type="term" value="F:methylated-DNA-[protein]-cysteine S-methyltransferase activity"/>
    <property type="evidence" value="ECO:0007669"/>
    <property type="project" value="UniProtKB-EC"/>
</dbReference>
<feature type="active site" description="Nucleophile; methyl group acceptor from methylphosphotriester" evidence="10">
    <location>
        <position position="39"/>
    </location>
</feature>
<dbReference type="Gene3D" id="3.40.10.10">
    <property type="entry name" value="DNA Methylphosphotriester Repair Domain"/>
    <property type="match status" value="1"/>
</dbReference>
<evidence type="ECO:0000256" key="9">
    <source>
        <dbReference type="ARBA" id="ARBA00049348"/>
    </source>
</evidence>
<comment type="similarity">
    <text evidence="2">Belongs to the MGMT family.</text>
</comment>
<protein>
    <recommendedName>
        <fullName evidence="3">methylated-DNA--[protein]-cysteine S-methyltransferase</fullName>
        <ecNumber evidence="3">2.1.1.63</ecNumber>
    </recommendedName>
</protein>
<dbReference type="CDD" id="cd06445">
    <property type="entry name" value="ATase"/>
    <property type="match status" value="1"/>
</dbReference>
<sequence>MDTLFSLPDDATLYRALTDRDPTYEGRAWVGVRTTGIFCRLTCPARKPRPENCQWFDSPAAALGAGFRPCLRCHPVAPEADGDPVVRQMLAALGADPARRWTEAGVAELGLDPSTVRRAFRRHFGMSFLDYARQSRLRAGLRGLAEGAPVIAAQLDAGFDSASGFREAFARLFGHPPAAMARGGLGLVADWLDTPLGGMIAVADDRSLHLLEFTDRRELATELRRLSAAAQGRIGLGRSAVTDAAEAQLERYFAGESGDFDLPLTLHGTPFLREVWTELRAIPPGATVSYGQLAARLGRPSAARAVARAVGTNQIAIVIPCHRVIGADGSLTGYAGGLWRKQALIGIERKLAQAGHDSAG</sequence>
<dbReference type="Gene3D" id="1.10.10.60">
    <property type="entry name" value="Homeodomain-like"/>
    <property type="match status" value="1"/>
</dbReference>
<dbReference type="SMART" id="SM00342">
    <property type="entry name" value="HTH_ARAC"/>
    <property type="match status" value="1"/>
</dbReference>
<dbReference type="GO" id="GO:0006281">
    <property type="term" value="P:DNA repair"/>
    <property type="evidence" value="ECO:0007669"/>
    <property type="project" value="UniProtKB-KW"/>
</dbReference>
<dbReference type="RefSeq" id="WP_090754208.1">
    <property type="nucleotide sequence ID" value="NZ_FNGE01000005.1"/>
</dbReference>
<name>A0A1G9GI48_9RHOB</name>
<keyword evidence="11" id="KW-0862">Zinc</keyword>
<evidence type="ECO:0000256" key="8">
    <source>
        <dbReference type="ARBA" id="ARBA00023204"/>
    </source>
</evidence>
<evidence type="ECO:0000256" key="5">
    <source>
        <dbReference type="ARBA" id="ARBA00022679"/>
    </source>
</evidence>
<dbReference type="GO" id="GO:0003700">
    <property type="term" value="F:DNA-binding transcription factor activity"/>
    <property type="evidence" value="ECO:0007669"/>
    <property type="project" value="InterPro"/>
</dbReference>
<evidence type="ECO:0000256" key="10">
    <source>
        <dbReference type="PIRSR" id="PIRSR000409-1"/>
    </source>
</evidence>
<dbReference type="STRING" id="525640.SAMN04487971_10590"/>
<evidence type="ECO:0000256" key="7">
    <source>
        <dbReference type="ARBA" id="ARBA00023159"/>
    </source>
</evidence>
<dbReference type="OrthoDB" id="9802228at2"/>
<proteinExistence type="inferred from homology"/>
<dbReference type="InterPro" id="IPR018060">
    <property type="entry name" value="HTH_AraC"/>
</dbReference>
<dbReference type="FunFam" id="1.10.10.10:FF:000214">
    <property type="entry name" value="Methylated-DNA--protein-cysteine methyltransferase"/>
    <property type="match status" value="1"/>
</dbReference>
<keyword evidence="14" id="KW-1185">Reference proteome</keyword>
<keyword evidence="7" id="KW-0010">Activator</keyword>
<feature type="binding site" evidence="11">
    <location>
        <position position="39"/>
    </location>
    <ligand>
        <name>Zn(2+)</name>
        <dbReference type="ChEBI" id="CHEBI:29105"/>
    </ligand>
</feature>
<dbReference type="PROSITE" id="PS01124">
    <property type="entry name" value="HTH_ARAC_FAMILY_2"/>
    <property type="match status" value="1"/>
</dbReference>
<dbReference type="Proteomes" id="UP000199555">
    <property type="component" value="Unassembled WGS sequence"/>
</dbReference>
<dbReference type="InterPro" id="IPR004026">
    <property type="entry name" value="Ada_DNA_repair_Zn-bd"/>
</dbReference>
<feature type="domain" description="HTH araC/xylS-type" evidence="12">
    <location>
        <begin position="108"/>
        <end position="183"/>
    </location>
</feature>
<keyword evidence="4 13" id="KW-0489">Methyltransferase</keyword>
<keyword evidence="11" id="KW-0479">Metal-binding</keyword>
<dbReference type="PANTHER" id="PTHR10815:SF5">
    <property type="entry name" value="METHYLATED-DNA--PROTEIN-CYSTEINE METHYLTRANSFERASE"/>
    <property type="match status" value="1"/>
</dbReference>
<organism evidence="13 14">
    <name type="scientific">Paracoccus chinensis</name>
    <dbReference type="NCBI Taxonomy" id="525640"/>
    <lineage>
        <taxon>Bacteria</taxon>
        <taxon>Pseudomonadati</taxon>
        <taxon>Pseudomonadota</taxon>
        <taxon>Alphaproteobacteria</taxon>
        <taxon>Rhodobacterales</taxon>
        <taxon>Paracoccaceae</taxon>
        <taxon>Paracoccus</taxon>
    </lineage>
</organism>
<evidence type="ECO:0000256" key="11">
    <source>
        <dbReference type="PIRSR" id="PIRSR000409-3"/>
    </source>
</evidence>
<dbReference type="GO" id="GO:0043565">
    <property type="term" value="F:sequence-specific DNA binding"/>
    <property type="evidence" value="ECO:0007669"/>
    <property type="project" value="InterPro"/>
</dbReference>
<reference evidence="14" key="1">
    <citation type="submission" date="2016-10" db="EMBL/GenBank/DDBJ databases">
        <authorList>
            <person name="Varghese N."/>
            <person name="Submissions S."/>
        </authorList>
    </citation>
    <scope>NUCLEOTIDE SEQUENCE [LARGE SCALE GENOMIC DNA]</scope>
    <source>
        <strain evidence="14">CGMCC 1.7655</strain>
    </source>
</reference>
<dbReference type="Pfam" id="PF02805">
    <property type="entry name" value="Ada_Zn_binding"/>
    <property type="match status" value="1"/>
</dbReference>
<dbReference type="InterPro" id="IPR035451">
    <property type="entry name" value="Ada-like_dom_sf"/>
</dbReference>
<comment type="cofactor">
    <cofactor evidence="11">
        <name>Zn(2+)</name>
        <dbReference type="ChEBI" id="CHEBI:29105"/>
    </cofactor>
    <text evidence="11">Binds 1 zinc ion per subunit.</text>
</comment>
<dbReference type="SUPFAM" id="SSF53155">
    <property type="entry name" value="Methylated DNA-protein cysteine methyltransferase domain"/>
    <property type="match status" value="1"/>
</dbReference>
<dbReference type="Pfam" id="PF01035">
    <property type="entry name" value="DNA_binding_1"/>
    <property type="match status" value="1"/>
</dbReference>
<dbReference type="InterPro" id="IPR036217">
    <property type="entry name" value="MethylDNA_cys_MeTrfase_DNAb"/>
</dbReference>
<dbReference type="PROSITE" id="PS00374">
    <property type="entry name" value="MGMT"/>
    <property type="match status" value="1"/>
</dbReference>
<dbReference type="Gene3D" id="1.10.10.10">
    <property type="entry name" value="Winged helix-like DNA-binding domain superfamily/Winged helix DNA-binding domain"/>
    <property type="match status" value="1"/>
</dbReference>
<dbReference type="InterPro" id="IPR016221">
    <property type="entry name" value="Bifunct_regulatory_prot_Ada"/>
</dbReference>
<keyword evidence="5 13" id="KW-0808">Transferase</keyword>
<evidence type="ECO:0000256" key="1">
    <source>
        <dbReference type="ARBA" id="ARBA00001286"/>
    </source>
</evidence>
<dbReference type="InterPro" id="IPR014048">
    <property type="entry name" value="MethylDNA_cys_MeTrfase_DNA-bd"/>
</dbReference>
<keyword evidence="6" id="KW-0227">DNA damage</keyword>
<comment type="catalytic activity">
    <reaction evidence="9">
        <text>a 6-O-methyl-2'-deoxyguanosine in DNA + L-cysteinyl-[protein] = S-methyl-L-cysteinyl-[protein] + a 2'-deoxyguanosine in DNA</text>
        <dbReference type="Rhea" id="RHEA:24000"/>
        <dbReference type="Rhea" id="RHEA-COMP:10131"/>
        <dbReference type="Rhea" id="RHEA-COMP:10132"/>
        <dbReference type="Rhea" id="RHEA-COMP:11367"/>
        <dbReference type="Rhea" id="RHEA-COMP:11368"/>
        <dbReference type="ChEBI" id="CHEBI:29950"/>
        <dbReference type="ChEBI" id="CHEBI:82612"/>
        <dbReference type="ChEBI" id="CHEBI:85445"/>
        <dbReference type="ChEBI" id="CHEBI:85448"/>
        <dbReference type="EC" id="2.1.1.63"/>
    </reaction>
</comment>
<dbReference type="PANTHER" id="PTHR10815">
    <property type="entry name" value="METHYLATED-DNA--PROTEIN-CYSTEINE METHYLTRANSFERASE"/>
    <property type="match status" value="1"/>
</dbReference>
<keyword evidence="8" id="KW-0234">DNA repair</keyword>
<feature type="active site" description="Nucleophile; methyl group acceptor from either O6-methylguanine or O4-methylthymine" evidence="10">
    <location>
        <position position="321"/>
    </location>
</feature>
<dbReference type="InterPro" id="IPR036631">
    <property type="entry name" value="MGMT_N_sf"/>
</dbReference>
<dbReference type="SUPFAM" id="SSF57884">
    <property type="entry name" value="Ada DNA repair protein, N-terminal domain (N-Ada 10)"/>
    <property type="match status" value="1"/>
</dbReference>
<dbReference type="GO" id="GO:0032259">
    <property type="term" value="P:methylation"/>
    <property type="evidence" value="ECO:0007669"/>
    <property type="project" value="UniProtKB-KW"/>
</dbReference>
<comment type="catalytic activity">
    <reaction evidence="1">
        <text>a 4-O-methyl-thymidine in DNA + L-cysteinyl-[protein] = a thymidine in DNA + S-methyl-L-cysteinyl-[protein]</text>
        <dbReference type="Rhea" id="RHEA:53428"/>
        <dbReference type="Rhea" id="RHEA-COMP:10131"/>
        <dbReference type="Rhea" id="RHEA-COMP:10132"/>
        <dbReference type="Rhea" id="RHEA-COMP:13555"/>
        <dbReference type="Rhea" id="RHEA-COMP:13556"/>
        <dbReference type="ChEBI" id="CHEBI:29950"/>
        <dbReference type="ChEBI" id="CHEBI:82612"/>
        <dbReference type="ChEBI" id="CHEBI:137386"/>
        <dbReference type="ChEBI" id="CHEBI:137387"/>
        <dbReference type="EC" id="2.1.1.63"/>
    </reaction>
</comment>
<dbReference type="Pfam" id="PF12833">
    <property type="entry name" value="HTH_18"/>
    <property type="match status" value="1"/>
</dbReference>
<evidence type="ECO:0000259" key="12">
    <source>
        <dbReference type="PROSITE" id="PS01124"/>
    </source>
</evidence>
<evidence type="ECO:0000256" key="3">
    <source>
        <dbReference type="ARBA" id="ARBA00011918"/>
    </source>
</evidence>
<dbReference type="AlphaFoldDB" id="A0A1G9GI48"/>
<dbReference type="InterPro" id="IPR036388">
    <property type="entry name" value="WH-like_DNA-bd_sf"/>
</dbReference>
<dbReference type="Gene3D" id="3.30.160.70">
    <property type="entry name" value="Methylated DNA-protein cysteine methyltransferase domain"/>
    <property type="match status" value="1"/>
</dbReference>
<evidence type="ECO:0000313" key="14">
    <source>
        <dbReference type="Proteomes" id="UP000199555"/>
    </source>
</evidence>
<evidence type="ECO:0000256" key="6">
    <source>
        <dbReference type="ARBA" id="ARBA00022763"/>
    </source>
</evidence>
<feature type="binding site" evidence="11">
    <location>
        <position position="73"/>
    </location>
    <ligand>
        <name>Zn(2+)</name>
        <dbReference type="ChEBI" id="CHEBI:29105"/>
    </ligand>
</feature>
<gene>
    <name evidence="13" type="ORF">SAMN04487971_10590</name>
</gene>
<accession>A0A1G9GI48</accession>
<dbReference type="NCBIfam" id="TIGR00589">
    <property type="entry name" value="ogt"/>
    <property type="match status" value="1"/>
</dbReference>
<evidence type="ECO:0000256" key="4">
    <source>
        <dbReference type="ARBA" id="ARBA00022603"/>
    </source>
</evidence>
<dbReference type="EMBL" id="FNGE01000005">
    <property type="protein sequence ID" value="SDL00369.1"/>
    <property type="molecule type" value="Genomic_DNA"/>
</dbReference>
<feature type="binding site" evidence="11">
    <location>
        <position position="70"/>
    </location>
    <ligand>
        <name>Zn(2+)</name>
        <dbReference type="ChEBI" id="CHEBI:29105"/>
    </ligand>
</feature>
<dbReference type="PIRSF" id="PIRSF000409">
    <property type="entry name" value="Ada"/>
    <property type="match status" value="1"/>
</dbReference>
<dbReference type="EC" id="2.1.1.63" evidence="3"/>
<dbReference type="SUPFAM" id="SSF46767">
    <property type="entry name" value="Methylated DNA-protein cysteine methyltransferase, C-terminal domain"/>
    <property type="match status" value="1"/>
</dbReference>